<dbReference type="Proteomes" id="UP000429232">
    <property type="component" value="Chromosome"/>
</dbReference>
<dbReference type="SUPFAM" id="SSF49452">
    <property type="entry name" value="Starch-binding domain-like"/>
    <property type="match status" value="1"/>
</dbReference>
<reference evidence="3 4" key="1">
    <citation type="submission" date="2020-12" db="EMBL/GenBank/DDBJ databases">
        <title>HMF7856_wgs.fasta genome submission.</title>
        <authorList>
            <person name="Kang H."/>
            <person name="Kim H."/>
            <person name="Joh K."/>
        </authorList>
    </citation>
    <scope>NUCLEOTIDE SEQUENCE [LARGE SCALE GENOMIC DNA]</scope>
    <source>
        <strain evidence="3 4">HMF7856</strain>
    </source>
</reference>
<dbReference type="KEGG" id="mgik:GO620_014500"/>
<evidence type="ECO:0000313" key="3">
    <source>
        <dbReference type="EMBL" id="QQL49366.1"/>
    </source>
</evidence>
<proteinExistence type="predicted"/>
<keyword evidence="4" id="KW-1185">Reference proteome</keyword>
<organism evidence="3 4">
    <name type="scientific">Mucilaginibacter ginkgonis</name>
    <dbReference type="NCBI Taxonomy" id="2682091"/>
    <lineage>
        <taxon>Bacteria</taxon>
        <taxon>Pseudomonadati</taxon>
        <taxon>Bacteroidota</taxon>
        <taxon>Sphingobacteriia</taxon>
        <taxon>Sphingobacteriales</taxon>
        <taxon>Sphingobacteriaceae</taxon>
        <taxon>Mucilaginibacter</taxon>
    </lineage>
</organism>
<protein>
    <submittedName>
        <fullName evidence="3">Ig-like domain-containing protein</fullName>
    </submittedName>
</protein>
<dbReference type="Gene3D" id="2.60.40.1120">
    <property type="entry name" value="Carboxypeptidase-like, regulatory domain"/>
    <property type="match status" value="1"/>
</dbReference>
<accession>A0A7T7F9P1</accession>
<sequence>MLKATPADMTRHFNAKNITIEFDEYFKLSNQYSEIVMSPAMEKSPEYKISGKKLVINLRDTLQPNTTYTLNFGKAIADVNESNVLKNFTYVFSTGEHIDSLSVAGNVTNVETGEKEKEATVMLFPLNQDSVMFGKKKPSIFATTDSSGNFSINNLHDGYYRIYALKEASPNKIYDNDQELIGFLKNPIHLTKDTSGIVLKLFKQQPEKFRVVDRNFDGDGKLAFTFNKPLTNPSVKVVYPPGVDESKYVEFSKTKDSARVYLRNMDFDSLRVAFFDNGKALDTITKKKGRKETFTRIITFRYNLDNDGRLKPGSDLQINSILPLESFDQGQFSLTEDSVPVNFTLQKDANNLKLLNLKYRFREKSDYQLTINEDAVTDIYGDKNKKTFKRFTVNKTENYGTLTIKLNVPDTTRAYVAQVLNSQKQVLRTVSMTKNTAVVLKDFLTGKYRVRIIYDDNRNDIWDSGSVKGGRQPEKIWIYEKEINLRANWETEESIDVPRESNLP</sequence>
<name>A0A7T7F9P1_9SPHI</name>
<evidence type="ECO:0000256" key="1">
    <source>
        <dbReference type="ARBA" id="ARBA00022729"/>
    </source>
</evidence>
<gene>
    <name evidence="3" type="ORF">GO620_014500</name>
</gene>
<dbReference type="InterPro" id="IPR013784">
    <property type="entry name" value="Carb-bd-like_fold"/>
</dbReference>
<dbReference type="AlphaFoldDB" id="A0A7T7F9P1"/>
<evidence type="ECO:0000313" key="4">
    <source>
        <dbReference type="Proteomes" id="UP000429232"/>
    </source>
</evidence>
<dbReference type="InterPro" id="IPR032812">
    <property type="entry name" value="SbsA_Ig"/>
</dbReference>
<feature type="domain" description="SbsA Ig-like" evidence="2">
    <location>
        <begin position="3"/>
        <end position="94"/>
    </location>
</feature>
<keyword evidence="1" id="KW-0732">Signal</keyword>
<dbReference type="EMBL" id="CP066775">
    <property type="protein sequence ID" value="QQL49366.1"/>
    <property type="molecule type" value="Genomic_DNA"/>
</dbReference>
<evidence type="ECO:0000259" key="2">
    <source>
        <dbReference type="Pfam" id="PF13205"/>
    </source>
</evidence>
<dbReference type="Pfam" id="PF13205">
    <property type="entry name" value="Big_5"/>
    <property type="match status" value="1"/>
</dbReference>
<dbReference type="GO" id="GO:0030246">
    <property type="term" value="F:carbohydrate binding"/>
    <property type="evidence" value="ECO:0007669"/>
    <property type="project" value="InterPro"/>
</dbReference>